<proteinExistence type="inferred from homology"/>
<accession>A8Q894</accession>
<evidence type="ECO:0000256" key="1">
    <source>
        <dbReference type="ARBA" id="ARBA00004141"/>
    </source>
</evidence>
<feature type="transmembrane region" description="Helical" evidence="6">
    <location>
        <begin position="135"/>
        <end position="158"/>
    </location>
</feature>
<organism evidence="7 8">
    <name type="scientific">Malassezia globosa (strain ATCC MYA-4612 / CBS 7966)</name>
    <name type="common">Dandruff-associated fungus</name>
    <dbReference type="NCBI Taxonomy" id="425265"/>
    <lineage>
        <taxon>Eukaryota</taxon>
        <taxon>Fungi</taxon>
        <taxon>Dikarya</taxon>
        <taxon>Basidiomycota</taxon>
        <taxon>Ustilaginomycotina</taxon>
        <taxon>Malasseziomycetes</taxon>
        <taxon>Malasseziales</taxon>
        <taxon>Malasseziaceae</taxon>
        <taxon>Malassezia</taxon>
    </lineage>
</organism>
<evidence type="ECO:0000256" key="2">
    <source>
        <dbReference type="ARBA" id="ARBA00005335"/>
    </source>
</evidence>
<dbReference type="PANTHER" id="PTHR13180">
    <property type="entry name" value="SMALL MEMBRANE PROTEIN-RELATED"/>
    <property type="match status" value="1"/>
</dbReference>
<dbReference type="VEuPathDB" id="FungiDB:MGL_3229"/>
<keyword evidence="4 6" id="KW-1133">Transmembrane helix</keyword>
<keyword evidence="3 6" id="KW-0812">Transmembrane</keyword>
<comment type="caution">
    <text evidence="7">The sequence shown here is derived from an EMBL/GenBank/DDBJ whole genome shotgun (WGS) entry which is preliminary data.</text>
</comment>
<protein>
    <submittedName>
        <fullName evidence="7">Uncharacterized protein</fullName>
    </submittedName>
</protein>
<keyword evidence="5 6" id="KW-0472">Membrane</keyword>
<name>A8Q894_MALGO</name>
<dbReference type="FunCoup" id="A8Q894">
    <property type="interactions" value="56"/>
</dbReference>
<dbReference type="GO" id="GO:0016020">
    <property type="term" value="C:membrane"/>
    <property type="evidence" value="ECO:0007669"/>
    <property type="project" value="UniProtKB-SubCell"/>
</dbReference>
<evidence type="ECO:0000313" key="8">
    <source>
        <dbReference type="Proteomes" id="UP000008837"/>
    </source>
</evidence>
<evidence type="ECO:0000256" key="3">
    <source>
        <dbReference type="ARBA" id="ARBA00022692"/>
    </source>
</evidence>
<evidence type="ECO:0000256" key="4">
    <source>
        <dbReference type="ARBA" id="ARBA00022989"/>
    </source>
</evidence>
<dbReference type="AlphaFoldDB" id="A8Q894"/>
<evidence type="ECO:0000313" key="7">
    <source>
        <dbReference type="EMBL" id="EDP42471.1"/>
    </source>
</evidence>
<dbReference type="OMA" id="VHITFVD"/>
<feature type="transmembrane region" description="Helical" evidence="6">
    <location>
        <begin position="170"/>
        <end position="190"/>
    </location>
</feature>
<dbReference type="KEGG" id="mgl:MGL_3229"/>
<comment type="similarity">
    <text evidence="2">Belongs to the UPF0220 family.</text>
</comment>
<evidence type="ECO:0000256" key="6">
    <source>
        <dbReference type="SAM" id="Phobius"/>
    </source>
</evidence>
<dbReference type="Proteomes" id="UP000008837">
    <property type="component" value="Unassembled WGS sequence"/>
</dbReference>
<dbReference type="Pfam" id="PF05255">
    <property type="entry name" value="UPF0220"/>
    <property type="match status" value="1"/>
</dbReference>
<dbReference type="RefSeq" id="XP_001729685.1">
    <property type="nucleotide sequence ID" value="XM_001729633.1"/>
</dbReference>
<reference evidence="7 8" key="1">
    <citation type="journal article" date="2007" name="Proc. Natl. Acad. Sci. U.S.A.">
        <title>Dandruff-associated Malassezia genomes reveal convergent and divergent virulence traits shared with plant and human fungal pathogens.</title>
        <authorList>
            <person name="Xu J."/>
            <person name="Saunders C.W."/>
            <person name="Hu P."/>
            <person name="Grant R.A."/>
            <person name="Boekhout T."/>
            <person name="Kuramae E.E."/>
            <person name="Kronstad J.W."/>
            <person name="Deangelis Y.M."/>
            <person name="Reeder N.L."/>
            <person name="Johnstone K.R."/>
            <person name="Leland M."/>
            <person name="Fieno A.M."/>
            <person name="Begley W.M."/>
            <person name="Sun Y."/>
            <person name="Lacey M.P."/>
            <person name="Chaudhary T."/>
            <person name="Keough T."/>
            <person name="Chu L."/>
            <person name="Sears R."/>
            <person name="Yuan B."/>
            <person name="Dawson T.L.Jr."/>
        </authorList>
    </citation>
    <scope>NUCLEOTIDE SEQUENCE [LARGE SCALE GENOMIC DNA]</scope>
    <source>
        <strain evidence="8">ATCC MYA-4612 / CBS 7966</strain>
    </source>
</reference>
<keyword evidence="8" id="KW-1185">Reference proteome</keyword>
<dbReference type="InParanoid" id="A8Q894"/>
<sequence>MSGLGETRRVCRIRLPKIPLNMQANRHAMGVCLAGALFAGGWWLFFDACIRSGRLNMSTPAPLPSPVPQPRPGEPIPQPKHGVFIKFDDWVPGLCATIGLSIVNLVDKRHLMDEDGTGQIGAWQDDPVMWRTRTWLFIGFAFLAGGIAGSLAILIIKYMMNPDAVGFVEFGVAGVLQNLAIMACAMVLWFSQHVESDYEYNLTL</sequence>
<comment type="subcellular location">
    <subcellularLocation>
        <location evidence="1">Membrane</location>
        <topology evidence="1">Multi-pass membrane protein</topology>
    </subcellularLocation>
</comment>
<evidence type="ECO:0000256" key="5">
    <source>
        <dbReference type="ARBA" id="ARBA00023136"/>
    </source>
</evidence>
<dbReference type="OrthoDB" id="268928at2759"/>
<dbReference type="EMBL" id="AAYY01000011">
    <property type="protein sequence ID" value="EDP42471.1"/>
    <property type="molecule type" value="Genomic_DNA"/>
</dbReference>
<dbReference type="GeneID" id="5853991"/>
<gene>
    <name evidence="7" type="ORF">MGL_3229</name>
</gene>
<dbReference type="STRING" id="425265.A8Q894"/>
<feature type="transmembrane region" description="Helical" evidence="6">
    <location>
        <begin position="27"/>
        <end position="46"/>
    </location>
</feature>
<dbReference type="InterPro" id="IPR007919">
    <property type="entry name" value="UPF0220"/>
</dbReference>